<keyword evidence="3 5" id="KW-0862">Zinc</keyword>
<dbReference type="NCBIfam" id="NF003808">
    <property type="entry name" value="PRK05396.1"/>
    <property type="match status" value="1"/>
</dbReference>
<keyword evidence="9" id="KW-1185">Reference proteome</keyword>
<evidence type="ECO:0000256" key="4">
    <source>
        <dbReference type="ARBA" id="ARBA00023002"/>
    </source>
</evidence>
<dbReference type="EMBL" id="JAEDAJ010000007">
    <property type="protein sequence ID" value="MBK0332229.1"/>
    <property type="molecule type" value="Genomic_DNA"/>
</dbReference>
<evidence type="ECO:0000313" key="9">
    <source>
        <dbReference type="Proteomes" id="UP000612352"/>
    </source>
</evidence>
<dbReference type="PANTHER" id="PTHR43401">
    <property type="entry name" value="L-THREONINE 3-DEHYDROGENASE"/>
    <property type="match status" value="1"/>
</dbReference>
<dbReference type="Proteomes" id="UP000612352">
    <property type="component" value="Unassembled WGS sequence"/>
</dbReference>
<dbReference type="InterPro" id="IPR002328">
    <property type="entry name" value="ADH_Zn_CS"/>
</dbReference>
<sequence>MRALRKTAPGPGLELTEVPVPAIGPWDVRIRVLRAGLCGTDLHLLAWDSSAEAMCDTVPFTPGHEFYGEVVEIGSEVPDVRVGDRVSGEGHVVCGVCRNCRAGRRQMCIRTRSVGVQRDGAFAEQVVIPHQNVWVHEHEGREELISPELGAVFDPFGNAVHTALKFPLVGEDVLITGAGPIGLMAAAVARHAGARFVAITDVHEHRLQMARAAGVDLAVNVGERRITDVQRELGMKEGFDVGLEISGQPSALQEMITNMNHGGKIALLGLPARHFELDWTTVITHMLTLQGIYGREMFETWNAMSAMISTSPLLRERIRATVTDVLPATAWERAFEIARSGSGGKVVLDWTVFDGS</sequence>
<dbReference type="InterPro" id="IPR036291">
    <property type="entry name" value="NAD(P)-bd_dom_sf"/>
</dbReference>
<keyword evidence="2 5" id="KW-0479">Metal-binding</keyword>
<comment type="caution">
    <text evidence="8">The sequence shown here is derived from an EMBL/GenBank/DDBJ whole genome shotgun (WGS) entry which is preliminary data.</text>
</comment>
<dbReference type="PANTHER" id="PTHR43401:SF2">
    <property type="entry name" value="L-THREONINE 3-DEHYDROGENASE"/>
    <property type="match status" value="1"/>
</dbReference>
<evidence type="ECO:0000259" key="7">
    <source>
        <dbReference type="Pfam" id="PF08240"/>
    </source>
</evidence>
<evidence type="ECO:0000259" key="6">
    <source>
        <dbReference type="Pfam" id="PF00107"/>
    </source>
</evidence>
<feature type="domain" description="Alcohol dehydrogenase-like N-terminal" evidence="7">
    <location>
        <begin position="25"/>
        <end position="134"/>
    </location>
</feature>
<reference evidence="8 9" key="1">
    <citation type="submission" date="2020-12" db="EMBL/GenBank/DDBJ databases">
        <title>Brachybacterium sp. MASK1Z-5, whole genome shotgun sequence.</title>
        <authorList>
            <person name="Tuo L."/>
        </authorList>
    </citation>
    <scope>NUCLEOTIDE SEQUENCE [LARGE SCALE GENOMIC DNA]</scope>
    <source>
        <strain evidence="8 9">MASK1Z-5</strain>
    </source>
</reference>
<dbReference type="SUPFAM" id="SSF51735">
    <property type="entry name" value="NAD(P)-binding Rossmann-fold domains"/>
    <property type="match status" value="1"/>
</dbReference>
<dbReference type="GO" id="GO:0008743">
    <property type="term" value="F:L-threonine 3-dehydrogenase activity"/>
    <property type="evidence" value="ECO:0007669"/>
    <property type="project" value="UniProtKB-EC"/>
</dbReference>
<evidence type="ECO:0000313" key="8">
    <source>
        <dbReference type="EMBL" id="MBK0332229.1"/>
    </source>
</evidence>
<dbReference type="SUPFAM" id="SSF50129">
    <property type="entry name" value="GroES-like"/>
    <property type="match status" value="1"/>
</dbReference>
<feature type="domain" description="Alcohol dehydrogenase-like C-terminal" evidence="6">
    <location>
        <begin position="180"/>
        <end position="309"/>
    </location>
</feature>
<keyword evidence="4 8" id="KW-0560">Oxidoreductase</keyword>
<dbReference type="EC" id="1.1.1.103" evidence="8"/>
<dbReference type="InterPro" id="IPR013154">
    <property type="entry name" value="ADH-like_N"/>
</dbReference>
<protein>
    <submittedName>
        <fullName evidence="8">L-threonine 3-dehydrogenase</fullName>
        <ecNumber evidence="8">1.1.1.103</ecNumber>
    </submittedName>
</protein>
<dbReference type="Pfam" id="PF00107">
    <property type="entry name" value="ADH_zinc_N"/>
    <property type="match status" value="1"/>
</dbReference>
<evidence type="ECO:0000256" key="2">
    <source>
        <dbReference type="ARBA" id="ARBA00022723"/>
    </source>
</evidence>
<evidence type="ECO:0000256" key="3">
    <source>
        <dbReference type="ARBA" id="ARBA00022833"/>
    </source>
</evidence>
<dbReference type="Gene3D" id="3.40.50.720">
    <property type="entry name" value="NAD(P)-binding Rossmann-like Domain"/>
    <property type="match status" value="1"/>
</dbReference>
<dbReference type="InterPro" id="IPR011032">
    <property type="entry name" value="GroES-like_sf"/>
</dbReference>
<name>A0ABS1BC60_9MICO</name>
<gene>
    <name evidence="8" type="primary">tdh</name>
    <name evidence="8" type="ORF">I8D64_12570</name>
</gene>
<evidence type="ECO:0000256" key="1">
    <source>
        <dbReference type="ARBA" id="ARBA00001947"/>
    </source>
</evidence>
<dbReference type="InterPro" id="IPR050129">
    <property type="entry name" value="Zn_alcohol_dh"/>
</dbReference>
<comment type="similarity">
    <text evidence="5">Belongs to the zinc-containing alcohol dehydrogenase family.</text>
</comment>
<comment type="cofactor">
    <cofactor evidence="1 5">
        <name>Zn(2+)</name>
        <dbReference type="ChEBI" id="CHEBI:29105"/>
    </cofactor>
</comment>
<accession>A0ABS1BC60</accession>
<evidence type="ECO:0000256" key="5">
    <source>
        <dbReference type="RuleBase" id="RU361277"/>
    </source>
</evidence>
<dbReference type="Pfam" id="PF08240">
    <property type="entry name" value="ADH_N"/>
    <property type="match status" value="1"/>
</dbReference>
<dbReference type="InterPro" id="IPR013149">
    <property type="entry name" value="ADH-like_C"/>
</dbReference>
<dbReference type="RefSeq" id="WP_200503154.1">
    <property type="nucleotide sequence ID" value="NZ_JAEDAJ010000007.1"/>
</dbReference>
<proteinExistence type="inferred from homology"/>
<dbReference type="PROSITE" id="PS00059">
    <property type="entry name" value="ADH_ZINC"/>
    <property type="match status" value="1"/>
</dbReference>
<organism evidence="8 9">
    <name type="scientific">Brachybacterium halotolerans</name>
    <dbReference type="NCBI Taxonomy" id="2795215"/>
    <lineage>
        <taxon>Bacteria</taxon>
        <taxon>Bacillati</taxon>
        <taxon>Actinomycetota</taxon>
        <taxon>Actinomycetes</taxon>
        <taxon>Micrococcales</taxon>
        <taxon>Dermabacteraceae</taxon>
        <taxon>Brachybacterium</taxon>
    </lineage>
</organism>
<dbReference type="Gene3D" id="3.90.180.10">
    <property type="entry name" value="Medium-chain alcohol dehydrogenases, catalytic domain"/>
    <property type="match status" value="1"/>
</dbReference>